<name>A0A284R6T6_ARMOS</name>
<feature type="domain" description="Heterokaryon incompatibility" evidence="1">
    <location>
        <begin position="94"/>
        <end position="182"/>
    </location>
</feature>
<dbReference type="InterPro" id="IPR010730">
    <property type="entry name" value="HET"/>
</dbReference>
<dbReference type="STRING" id="47428.A0A284R6T6"/>
<evidence type="ECO:0000259" key="1">
    <source>
        <dbReference type="Pfam" id="PF06985"/>
    </source>
</evidence>
<dbReference type="InterPro" id="IPR052895">
    <property type="entry name" value="HetReg/Transcr_Mod"/>
</dbReference>
<keyword evidence="3" id="KW-1185">Reference proteome</keyword>
<gene>
    <name evidence="2" type="ORF">ARMOST_07788</name>
</gene>
<dbReference type="Pfam" id="PF06985">
    <property type="entry name" value="HET"/>
    <property type="match status" value="1"/>
</dbReference>
<accession>A0A284R6T6</accession>
<dbReference type="EMBL" id="FUEG01000005">
    <property type="protein sequence ID" value="SJL04422.1"/>
    <property type="molecule type" value="Genomic_DNA"/>
</dbReference>
<dbReference type="AlphaFoldDB" id="A0A284R6T6"/>
<evidence type="ECO:0000313" key="2">
    <source>
        <dbReference type="EMBL" id="SJL04422.1"/>
    </source>
</evidence>
<evidence type="ECO:0000313" key="3">
    <source>
        <dbReference type="Proteomes" id="UP000219338"/>
    </source>
</evidence>
<reference evidence="3" key="1">
    <citation type="journal article" date="2017" name="Nat. Ecol. Evol.">
        <title>Genome expansion and lineage-specific genetic innovations in the forest pathogenic fungi Armillaria.</title>
        <authorList>
            <person name="Sipos G."/>
            <person name="Prasanna A.N."/>
            <person name="Walter M.C."/>
            <person name="O'Connor E."/>
            <person name="Balint B."/>
            <person name="Krizsan K."/>
            <person name="Kiss B."/>
            <person name="Hess J."/>
            <person name="Varga T."/>
            <person name="Slot J."/>
            <person name="Riley R."/>
            <person name="Boka B."/>
            <person name="Rigling D."/>
            <person name="Barry K."/>
            <person name="Lee J."/>
            <person name="Mihaltcheva S."/>
            <person name="LaButti K."/>
            <person name="Lipzen A."/>
            <person name="Waldron R."/>
            <person name="Moloney N.M."/>
            <person name="Sperisen C."/>
            <person name="Kredics L."/>
            <person name="Vagvoelgyi C."/>
            <person name="Patrignani A."/>
            <person name="Fitzpatrick D."/>
            <person name="Nagy I."/>
            <person name="Doyle S."/>
            <person name="Anderson J.B."/>
            <person name="Grigoriev I.V."/>
            <person name="Gueldener U."/>
            <person name="Muensterkoetter M."/>
            <person name="Nagy L.G."/>
        </authorList>
    </citation>
    <scope>NUCLEOTIDE SEQUENCE [LARGE SCALE GENOMIC DNA]</scope>
    <source>
        <strain evidence="3">C18/9</strain>
    </source>
</reference>
<dbReference type="Proteomes" id="UP000219338">
    <property type="component" value="Unassembled WGS sequence"/>
</dbReference>
<dbReference type="OMA" id="EETEWIQ"/>
<dbReference type="PANTHER" id="PTHR24148:SF64">
    <property type="entry name" value="HETEROKARYON INCOMPATIBILITY DOMAIN-CONTAINING PROTEIN"/>
    <property type="match status" value="1"/>
</dbReference>
<sequence length="584" mass="65403">METNLALSADMPSMDFWIITATNCSTAMTSAYTTVYSVPLGSLQGACVDVTSCGNFNTYKGASPCKYRLIDCVQYVHHNTLVIHEFDVLPEESYSAASYIWRGKPFDPSFPEQRGFFSVLGAENGDPISMDVLYHVCMASLQKKAKLLWLDRLCIIQQSRDDKAWQIQRMYGIYKACDPCLVLPGGLQRLVCIDEETEWIQRGWTLQEMMAPDDPLVLFRWRRGSGFFIGPTPFTGDLEEVVTGESALANIMDLLLPYLGGIMGGQTYFHLDEDREPQDKEEESGIEIKPILFGRTPSHALALLGALWPSVRDPDAIPHAVWRSALMRVSSRPVDMVFSIMGIFDVTLDPKAFRSHDRLGATIALAQEILRKGGNASWLIATMNLPPERQLSSFPAFPTTRVDGKAQIEVDGLTRDLAEVVGGDEFLERWSLKESPKGSMNDAGYLTISSQAIRVKPVDRRTDLQSHREGQGCVCDTVRRVFFTALDSTAWEVCSENPDGVQSPCPRTFVVYVGMALANPYSSQPTLQRYIQTYTLLAILVQEHAPGRYHRSSNLVLCHCFEKFIKSWDVRKFDIGPNMTPTQL</sequence>
<proteinExistence type="predicted"/>
<dbReference type="OrthoDB" id="5122891at2759"/>
<dbReference type="PANTHER" id="PTHR24148">
    <property type="entry name" value="ANKYRIN REPEAT DOMAIN-CONTAINING PROTEIN 39 HOMOLOG-RELATED"/>
    <property type="match status" value="1"/>
</dbReference>
<protein>
    <recommendedName>
        <fullName evidence="1">Heterokaryon incompatibility domain-containing protein</fullName>
    </recommendedName>
</protein>
<organism evidence="2 3">
    <name type="scientific">Armillaria ostoyae</name>
    <name type="common">Armillaria root rot fungus</name>
    <dbReference type="NCBI Taxonomy" id="47428"/>
    <lineage>
        <taxon>Eukaryota</taxon>
        <taxon>Fungi</taxon>
        <taxon>Dikarya</taxon>
        <taxon>Basidiomycota</taxon>
        <taxon>Agaricomycotina</taxon>
        <taxon>Agaricomycetes</taxon>
        <taxon>Agaricomycetidae</taxon>
        <taxon>Agaricales</taxon>
        <taxon>Marasmiineae</taxon>
        <taxon>Physalacriaceae</taxon>
        <taxon>Armillaria</taxon>
    </lineage>
</organism>